<dbReference type="InterPro" id="IPR013826">
    <property type="entry name" value="Topo_IA_cen_sub3"/>
</dbReference>
<evidence type="ECO:0000256" key="5">
    <source>
        <dbReference type="ARBA" id="ARBA00022833"/>
    </source>
</evidence>
<dbReference type="InterPro" id="IPR013497">
    <property type="entry name" value="Topo_IA_cen"/>
</dbReference>
<reference evidence="12" key="1">
    <citation type="submission" date="2015-06" db="EMBL/GenBank/DDBJ databases">
        <title>New insights into the roles of widespread benthic archaea in carbon and nitrogen cycling.</title>
        <authorList>
            <person name="Lazar C.S."/>
            <person name="Baker B.J."/>
            <person name="Seitz K.W."/>
            <person name="Hyde A.S."/>
            <person name="Dick G.J."/>
            <person name="Hinrichs K.-U."/>
            <person name="Teske A.P."/>
        </authorList>
    </citation>
    <scope>NUCLEOTIDE SEQUENCE [LARGE SCALE GENOMIC DNA]</scope>
</reference>
<evidence type="ECO:0000256" key="7">
    <source>
        <dbReference type="ARBA" id="ARBA00023125"/>
    </source>
</evidence>
<evidence type="ECO:0000259" key="10">
    <source>
        <dbReference type="PROSITE" id="PS52039"/>
    </source>
</evidence>
<dbReference type="GO" id="GO:0006310">
    <property type="term" value="P:DNA recombination"/>
    <property type="evidence" value="ECO:0007669"/>
    <property type="project" value="TreeGrafter"/>
</dbReference>
<dbReference type="AlphaFoldDB" id="A0A0M0BUB1"/>
<name>A0A0M0BUB1_9ARCH</name>
<evidence type="ECO:0000259" key="9">
    <source>
        <dbReference type="PROSITE" id="PS50880"/>
    </source>
</evidence>
<evidence type="ECO:0000256" key="1">
    <source>
        <dbReference type="ARBA" id="ARBA00000213"/>
    </source>
</evidence>
<dbReference type="GO" id="GO:0003677">
    <property type="term" value="F:DNA binding"/>
    <property type="evidence" value="ECO:0007669"/>
    <property type="project" value="UniProtKB-KW"/>
</dbReference>
<dbReference type="EC" id="5.6.2.1" evidence="3"/>
<dbReference type="Gene3D" id="1.10.290.10">
    <property type="entry name" value="Topoisomerase I, domain 4"/>
    <property type="match status" value="1"/>
</dbReference>
<dbReference type="Pfam" id="PF01751">
    <property type="entry name" value="Toprim"/>
    <property type="match status" value="1"/>
</dbReference>
<dbReference type="Gene3D" id="1.10.460.10">
    <property type="entry name" value="Topoisomerase I, domain 2"/>
    <property type="match status" value="1"/>
</dbReference>
<dbReference type="PRINTS" id="PR00417">
    <property type="entry name" value="PRTPISMRASEI"/>
</dbReference>
<dbReference type="GO" id="GO:0006281">
    <property type="term" value="P:DNA repair"/>
    <property type="evidence" value="ECO:0007669"/>
    <property type="project" value="TreeGrafter"/>
</dbReference>
<dbReference type="InterPro" id="IPR013825">
    <property type="entry name" value="Topo_IA_cen_sub2"/>
</dbReference>
<evidence type="ECO:0000256" key="4">
    <source>
        <dbReference type="ARBA" id="ARBA00022723"/>
    </source>
</evidence>
<evidence type="ECO:0000256" key="6">
    <source>
        <dbReference type="ARBA" id="ARBA00023029"/>
    </source>
</evidence>
<keyword evidence="5" id="KW-0862">Zinc</keyword>
<dbReference type="PANTHER" id="PTHR11390:SF26">
    <property type="entry name" value="DNA TOPOISOMERASE 1"/>
    <property type="match status" value="1"/>
</dbReference>
<proteinExistence type="inferred from homology"/>
<dbReference type="GO" id="GO:0046872">
    <property type="term" value="F:metal ion binding"/>
    <property type="evidence" value="ECO:0007669"/>
    <property type="project" value="UniProtKB-KW"/>
</dbReference>
<sequence>MLRCGSRLLRSYTLIITEKPDAASRIASALDAEGKAKRKVKNGIPFYIAKRSGLIVVVPALGHLYTVADKKNMGRRYPVFDFHWVPRYLAERGDAPIRTWIKVISKLAENADKFIDACDYDIEGSIIGYSVLKYACGGEENAALRMKYSTLTKEELEKSYAEPLPSLDFALIEAGLTRHEVDWLYGINLSRALTTAAKNCSGRYVTLSTGRVQGPTLKFLEAREKRIKCFVPTPYWSIKAKIKVGRRVFEAEYEKNPIETMEEAEAVIDSCQGKDAKTEKVSVKKFQQQPPSPFDLGSLQSEAYRLFRYTPMHTSNIAQRLYLAALISYPRTSSQKLPPEIGYTAILKKLGRIPEYKQEVRELLAKPVLKPTEGKKIDVAHPAIYPTGNLPEKSLNSAERNVWDLVIRRFMAVFGEPAVMQSVKVTFNINGNRFQLSGRQTLEARWIRFYTPYFKSPDRVLWPMEEGQKIGVKGVVMEDKFTIPPARYNPSSLLRRMEKEEIGTKATRAGIIQTLNNRKYVRRERIIVTDLGLEVVDILNEYCPAVVSVKLTRKLEQRMNDVQEGNETRED</sequence>
<dbReference type="InterPro" id="IPR005739">
    <property type="entry name" value="TopoI_arch"/>
</dbReference>
<dbReference type="InterPro" id="IPR006171">
    <property type="entry name" value="TOPRIM_dom"/>
</dbReference>
<evidence type="ECO:0000256" key="3">
    <source>
        <dbReference type="ARBA" id="ARBA00012891"/>
    </source>
</evidence>
<protein>
    <recommendedName>
        <fullName evidence="3">DNA topoisomerase</fullName>
        <ecNumber evidence="3">5.6.2.1</ecNumber>
    </recommendedName>
</protein>
<dbReference type="EMBL" id="LFWV01000018">
    <property type="protein sequence ID" value="KON31935.1"/>
    <property type="molecule type" value="Genomic_DNA"/>
</dbReference>
<dbReference type="PROSITE" id="PS52039">
    <property type="entry name" value="TOPO_IA_2"/>
    <property type="match status" value="1"/>
</dbReference>
<keyword evidence="7" id="KW-0238">DNA-binding</keyword>
<evidence type="ECO:0000313" key="12">
    <source>
        <dbReference type="Proteomes" id="UP000054016"/>
    </source>
</evidence>
<dbReference type="SMART" id="SM00437">
    <property type="entry name" value="TOP1Ac"/>
    <property type="match status" value="1"/>
</dbReference>
<dbReference type="SMART" id="SM00436">
    <property type="entry name" value="TOP1Bc"/>
    <property type="match status" value="1"/>
</dbReference>
<dbReference type="SUPFAM" id="SSF56712">
    <property type="entry name" value="Prokaryotic type I DNA topoisomerase"/>
    <property type="match status" value="1"/>
</dbReference>
<dbReference type="Gene3D" id="3.40.50.140">
    <property type="match status" value="1"/>
</dbReference>
<dbReference type="PROSITE" id="PS50880">
    <property type="entry name" value="TOPRIM"/>
    <property type="match status" value="1"/>
</dbReference>
<dbReference type="InterPro" id="IPR003602">
    <property type="entry name" value="Topo_IA_DNA-bd_dom"/>
</dbReference>
<dbReference type="Proteomes" id="UP000054016">
    <property type="component" value="Unassembled WGS sequence"/>
</dbReference>
<dbReference type="GO" id="GO:0003917">
    <property type="term" value="F:DNA topoisomerase type I (single strand cut, ATP-independent) activity"/>
    <property type="evidence" value="ECO:0007669"/>
    <property type="project" value="UniProtKB-EC"/>
</dbReference>
<comment type="similarity">
    <text evidence="2">Belongs to the type IA topoisomerase family.</text>
</comment>
<dbReference type="CDD" id="cd00186">
    <property type="entry name" value="TOP1Ac"/>
    <property type="match status" value="1"/>
</dbReference>
<evidence type="ECO:0000256" key="2">
    <source>
        <dbReference type="ARBA" id="ARBA00009446"/>
    </source>
</evidence>
<comment type="catalytic activity">
    <reaction evidence="1">
        <text>ATP-independent breakage of single-stranded DNA, followed by passage and rejoining.</text>
        <dbReference type="EC" id="5.6.2.1"/>
    </reaction>
</comment>
<dbReference type="InterPro" id="IPR023406">
    <property type="entry name" value="Topo_IA_AS"/>
</dbReference>
<keyword evidence="4" id="KW-0479">Metal-binding</keyword>
<evidence type="ECO:0000313" key="11">
    <source>
        <dbReference type="EMBL" id="KON31935.1"/>
    </source>
</evidence>
<dbReference type="Pfam" id="PF01131">
    <property type="entry name" value="Topoisom_bac"/>
    <property type="match status" value="1"/>
</dbReference>
<dbReference type="InterPro" id="IPR003601">
    <property type="entry name" value="Topo_IA_2"/>
</dbReference>
<dbReference type="InterPro" id="IPR023405">
    <property type="entry name" value="Topo_IA_core_domain"/>
</dbReference>
<comment type="caution">
    <text evidence="11">The sequence shown here is derived from an EMBL/GenBank/DDBJ whole genome shotgun (WGS) entry which is preliminary data.</text>
</comment>
<dbReference type="InterPro" id="IPR000380">
    <property type="entry name" value="Topo_IA"/>
</dbReference>
<dbReference type="PROSITE" id="PS00396">
    <property type="entry name" value="TOPO_IA_1"/>
    <property type="match status" value="1"/>
</dbReference>
<feature type="domain" description="Toprim" evidence="9">
    <location>
        <begin position="12"/>
        <end position="156"/>
    </location>
</feature>
<dbReference type="Gene3D" id="2.70.20.10">
    <property type="entry name" value="Topoisomerase I, domain 3"/>
    <property type="match status" value="1"/>
</dbReference>
<dbReference type="InterPro" id="IPR013824">
    <property type="entry name" value="Topo_IA_cen_sub1"/>
</dbReference>
<feature type="domain" description="Topo IA-type catalytic" evidence="10">
    <location>
        <begin position="168"/>
        <end position="571"/>
    </location>
</feature>
<dbReference type="NCBIfam" id="TIGR01057">
    <property type="entry name" value="topA_arch"/>
    <property type="match status" value="1"/>
</dbReference>
<dbReference type="SMART" id="SM00493">
    <property type="entry name" value="TOPRIM"/>
    <property type="match status" value="1"/>
</dbReference>
<feature type="non-terminal residue" evidence="11">
    <location>
        <position position="571"/>
    </location>
</feature>
<gene>
    <name evidence="11" type="ORF">AC478_01780</name>
</gene>
<dbReference type="PATRIC" id="fig|1685125.3.peg.404"/>
<dbReference type="PANTHER" id="PTHR11390">
    <property type="entry name" value="PROKARYOTIC DNA TOPOISOMERASE"/>
    <property type="match status" value="1"/>
</dbReference>
<evidence type="ECO:0000256" key="8">
    <source>
        <dbReference type="ARBA" id="ARBA00023235"/>
    </source>
</evidence>
<accession>A0A0M0BUB1</accession>
<keyword evidence="8" id="KW-0413">Isomerase</keyword>
<dbReference type="GO" id="GO:0006265">
    <property type="term" value="P:DNA topological change"/>
    <property type="evidence" value="ECO:0007669"/>
    <property type="project" value="InterPro"/>
</dbReference>
<keyword evidence="6" id="KW-0799">Topoisomerase</keyword>
<organism evidence="11 12">
    <name type="scientific">miscellaneous Crenarchaeota group-1 archaeon SG8-32-3</name>
    <dbReference type="NCBI Taxonomy" id="1685125"/>
    <lineage>
        <taxon>Archaea</taxon>
        <taxon>Candidatus Bathyarchaeota</taxon>
        <taxon>MCG-1</taxon>
    </lineage>
</organism>